<gene>
    <name evidence="2" type="ORF">SAMN05192543_1127</name>
</gene>
<keyword evidence="1" id="KW-0812">Transmembrane</keyword>
<reference evidence="2 3" key="1">
    <citation type="submission" date="2016-10" db="EMBL/GenBank/DDBJ databases">
        <authorList>
            <person name="de Groot N.N."/>
        </authorList>
    </citation>
    <scope>NUCLEOTIDE SEQUENCE [LARGE SCALE GENOMIC DNA]</scope>
    <source>
        <strain evidence="2 3">LMG 23650</strain>
    </source>
</reference>
<evidence type="ECO:0000313" key="2">
    <source>
        <dbReference type="EMBL" id="SFJ84628.1"/>
    </source>
</evidence>
<dbReference type="RefSeq" id="WP_091019208.1">
    <property type="nucleotide sequence ID" value="NZ_CP041745.1"/>
</dbReference>
<accession>A0A1I3UME5</accession>
<feature type="transmembrane region" description="Helical" evidence="1">
    <location>
        <begin position="368"/>
        <end position="389"/>
    </location>
</feature>
<dbReference type="OrthoDB" id="8774696at2"/>
<name>A0A1I3UME5_9BURK</name>
<keyword evidence="3" id="KW-1185">Reference proteome</keyword>
<protein>
    <submittedName>
        <fullName evidence="2">Uncharacterized protein</fullName>
    </submittedName>
</protein>
<dbReference type="AlphaFoldDB" id="A0A1I3UME5"/>
<sequence length="410" mass="46388">MLSDVIALYRALGRPQLTQDYSCSFAGAINAATVELANRCQRMGAAFGRVELEDDDDGTVRIEIQMPTNEQGRVYLSLSNLLRQTPSLAFGKLPVHYYMADLDYCSTDEVKPEGIVKVERLAKFIELLSKLADDRVEFSGRSNRLLFILPTDTTKVRKTALAEIKVEEKALEFDLLHLQLLEQLVADENSNKLHVEERLLTMRSAIADTLASASTESNDLTFLCENWRIIQQKYRANFQAYIQNFAFDDVRKKIIDSELEYASKLTGAFGDVAGKLLALPASLLAISALDALKEDSTFLLGCAGLFLVTIVLRYVLKNIRYQIDRLQSGFEFVFSPLFDKSKTYPSKLQGVLVERKATLERQARLTKVTFWAFSALTFAPTLGAIWKIWVRYPQLAIWLKAMLTHLRPFI</sequence>
<dbReference type="EMBL" id="FOQU01000012">
    <property type="protein sequence ID" value="SFJ84628.1"/>
    <property type="molecule type" value="Genomic_DNA"/>
</dbReference>
<proteinExistence type="predicted"/>
<keyword evidence="1" id="KW-1133">Transmembrane helix</keyword>
<dbReference type="Proteomes" id="UP000199548">
    <property type="component" value="Unassembled WGS sequence"/>
</dbReference>
<evidence type="ECO:0000256" key="1">
    <source>
        <dbReference type="SAM" id="Phobius"/>
    </source>
</evidence>
<feature type="transmembrane region" description="Helical" evidence="1">
    <location>
        <begin position="298"/>
        <end position="316"/>
    </location>
</feature>
<evidence type="ECO:0000313" key="3">
    <source>
        <dbReference type="Proteomes" id="UP000199548"/>
    </source>
</evidence>
<keyword evidence="1" id="KW-0472">Membrane</keyword>
<organism evidence="2 3">
    <name type="scientific">Paraburkholderia megapolitana</name>
    <dbReference type="NCBI Taxonomy" id="420953"/>
    <lineage>
        <taxon>Bacteria</taxon>
        <taxon>Pseudomonadati</taxon>
        <taxon>Pseudomonadota</taxon>
        <taxon>Betaproteobacteria</taxon>
        <taxon>Burkholderiales</taxon>
        <taxon>Burkholderiaceae</taxon>
        <taxon>Paraburkholderia</taxon>
    </lineage>
</organism>